<dbReference type="Proteomes" id="UP000580839">
    <property type="component" value="Unassembled WGS sequence"/>
</dbReference>
<dbReference type="InterPro" id="IPR014262">
    <property type="entry name" value="HAF_rpt"/>
</dbReference>
<reference evidence="2 3" key="1">
    <citation type="submission" date="2020-04" db="EMBL/GenBank/DDBJ databases">
        <title>Metagenomic profiling of ammonia- and methane-oxidizing microorganisms in a Dutch drinking water treatment plant.</title>
        <authorList>
            <person name="Poghosyan L."/>
            <person name="Leucker S."/>
        </authorList>
    </citation>
    <scope>NUCLEOTIDE SEQUENCE [LARGE SCALE GENOMIC DNA]</scope>
    <source>
        <strain evidence="2">S-RSF-IL-03</strain>
    </source>
</reference>
<name>A0A849SXP0_UNCEI</name>
<dbReference type="NCBIfam" id="TIGR02913">
    <property type="entry name" value="HAF_rpt"/>
    <property type="match status" value="1"/>
</dbReference>
<dbReference type="EMBL" id="JABFRW010000078">
    <property type="protein sequence ID" value="NOT33899.1"/>
    <property type="molecule type" value="Genomic_DNA"/>
</dbReference>
<evidence type="ECO:0000256" key="1">
    <source>
        <dbReference type="SAM" id="SignalP"/>
    </source>
</evidence>
<feature type="signal peptide" evidence="1">
    <location>
        <begin position="1"/>
        <end position="29"/>
    </location>
</feature>
<gene>
    <name evidence="2" type="ORF">HOP12_06990</name>
</gene>
<evidence type="ECO:0008006" key="4">
    <source>
        <dbReference type="Google" id="ProtNLM"/>
    </source>
</evidence>
<dbReference type="Gene3D" id="2.60.40.4070">
    <property type="match status" value="1"/>
</dbReference>
<accession>A0A849SXP0</accession>
<proteinExistence type="predicted"/>
<comment type="caution">
    <text evidence="2">The sequence shown here is derived from an EMBL/GenBank/DDBJ whole genome shotgun (WGS) entry which is preliminary data.</text>
</comment>
<keyword evidence="1" id="KW-0732">Signal</keyword>
<dbReference type="AlphaFoldDB" id="A0A849SXP0"/>
<evidence type="ECO:0000313" key="3">
    <source>
        <dbReference type="Proteomes" id="UP000580839"/>
    </source>
</evidence>
<feature type="chain" id="PRO_5032786554" description="DUF3466 family protein" evidence="1">
    <location>
        <begin position="30"/>
        <end position="435"/>
    </location>
</feature>
<protein>
    <recommendedName>
        <fullName evidence="4">DUF3466 family protein</fullName>
    </recommendedName>
</protein>
<evidence type="ECO:0000313" key="2">
    <source>
        <dbReference type="EMBL" id="NOT33899.1"/>
    </source>
</evidence>
<sequence>MQSFSWLRSSLAAVTVLTLSVSSGPTASAEPYSVTGVFTYGADNVARAINSSGLVTGVKYPCCVDANPRGFRWMGSEQMFTSYPDQLIEFSLEAINTPGRVAGTGGFGEFYPESYRAVVGVGTEILDLGIANSQAHGLNIFSRVVGEQIVAGHTRGFVVDVGEVATTLGTLGGATSIAYAINDAGTVVGEAQLADGRSHAFLASGDYSSLVDLGTLGGANSVAYDINAAGVVVGAAQAADGVWYPTVFQSGTVQKLGSASGRARAINQGGVVVGTLGASGAFRAIGGVVRDLNSLIPSDSGWWLWEAHDINDAGQIVGRGDLVAGSHTYVRGFVLTLGTVGVSTPARAELAFRAQPNVTPNGARFVFGTSITTPARVELIDVSGRVLRRLEVAAGSSAIEWDGRDDIGRRLSPGFVIARATGEGWEARTRLFIVR</sequence>
<organism evidence="2 3">
    <name type="scientific">Eiseniibacteriota bacterium</name>
    <dbReference type="NCBI Taxonomy" id="2212470"/>
    <lineage>
        <taxon>Bacteria</taxon>
        <taxon>Candidatus Eiseniibacteriota</taxon>
    </lineage>
</organism>